<dbReference type="EMBL" id="SACJ01000008">
    <property type="protein sequence ID" value="RVT74458.1"/>
    <property type="molecule type" value="Genomic_DNA"/>
</dbReference>
<keyword evidence="1" id="KW-0732">Signal</keyword>
<dbReference type="InterPro" id="IPR032578">
    <property type="entry name" value="DUF4919"/>
</dbReference>
<dbReference type="Proteomes" id="UP000285211">
    <property type="component" value="Unassembled WGS sequence"/>
</dbReference>
<reference evidence="2 3" key="1">
    <citation type="submission" date="2019-01" db="EMBL/GenBank/DDBJ databases">
        <authorList>
            <person name="Chen W.-M."/>
        </authorList>
    </citation>
    <scope>NUCLEOTIDE SEQUENCE [LARGE SCALE GENOMIC DNA]</scope>
    <source>
        <strain evidence="2 3">BBQ-12</strain>
    </source>
</reference>
<dbReference type="AlphaFoldDB" id="A0A437KRI7"/>
<gene>
    <name evidence="2" type="ORF">EOD40_13180</name>
</gene>
<proteinExistence type="predicted"/>
<comment type="caution">
    <text evidence="2">The sequence shown here is derived from an EMBL/GenBank/DDBJ whole genome shotgun (WGS) entry which is preliminary data.</text>
</comment>
<sequence>MKQKILFLLLLLSFTIYSQTPVDYKLIGENIKNSKSEFYYPNLLGRFQKGDTTLTLNQKRHLYYGYTFQENFKNFKFNGLLDSISKYEQLNTNEALLKALDFRKKVLERNPFETGIIDGKLAIYKTQKNEEEFIKGIHQISLIFDAILSSGNGLSKETAIVVTSVSAEYEIISLLGFNPVKEPIVVDKNLEFVEIANNDKNVKGIYFDISKTTYKIH</sequence>
<evidence type="ECO:0000313" key="3">
    <source>
        <dbReference type="Proteomes" id="UP000285211"/>
    </source>
</evidence>
<feature type="chain" id="PRO_5019080649" evidence="1">
    <location>
        <begin position="19"/>
        <end position="217"/>
    </location>
</feature>
<evidence type="ECO:0000313" key="2">
    <source>
        <dbReference type="EMBL" id="RVT74458.1"/>
    </source>
</evidence>
<evidence type="ECO:0000256" key="1">
    <source>
        <dbReference type="SAM" id="SignalP"/>
    </source>
</evidence>
<protein>
    <submittedName>
        <fullName evidence="2">DUF4919 domain-containing protein</fullName>
    </submittedName>
</protein>
<keyword evidence="3" id="KW-1185">Reference proteome</keyword>
<feature type="signal peptide" evidence="1">
    <location>
        <begin position="1"/>
        <end position="18"/>
    </location>
</feature>
<dbReference type="RefSeq" id="WP_128196272.1">
    <property type="nucleotide sequence ID" value="NZ_SACJ01000008.1"/>
</dbReference>
<dbReference type="OrthoDB" id="686440at2"/>
<accession>A0A437KRI7</accession>
<dbReference type="Pfam" id="PF16266">
    <property type="entry name" value="DUF4919"/>
    <property type="match status" value="1"/>
</dbReference>
<organism evidence="2 3">
    <name type="scientific">Flavobacterium sufflavum</name>
    <dbReference type="NCBI Taxonomy" id="1921138"/>
    <lineage>
        <taxon>Bacteria</taxon>
        <taxon>Pseudomonadati</taxon>
        <taxon>Bacteroidota</taxon>
        <taxon>Flavobacteriia</taxon>
        <taxon>Flavobacteriales</taxon>
        <taxon>Flavobacteriaceae</taxon>
        <taxon>Flavobacterium</taxon>
    </lineage>
</organism>
<name>A0A437KRI7_9FLAO</name>